<dbReference type="InterPro" id="IPR011604">
    <property type="entry name" value="PDDEXK-like_dom_sf"/>
</dbReference>
<feature type="compositionally biased region" description="Low complexity" evidence="1">
    <location>
        <begin position="495"/>
        <end position="504"/>
    </location>
</feature>
<dbReference type="Proteomes" id="UP001549291">
    <property type="component" value="Unassembled WGS sequence"/>
</dbReference>
<organism evidence="3 4">
    <name type="scientific">Bradyrhizobium japonicum</name>
    <dbReference type="NCBI Taxonomy" id="375"/>
    <lineage>
        <taxon>Bacteria</taxon>
        <taxon>Pseudomonadati</taxon>
        <taxon>Pseudomonadota</taxon>
        <taxon>Alphaproteobacteria</taxon>
        <taxon>Hyphomicrobiales</taxon>
        <taxon>Nitrobacteraceae</taxon>
        <taxon>Bradyrhizobium</taxon>
    </lineage>
</organism>
<evidence type="ECO:0000313" key="3">
    <source>
        <dbReference type="EMBL" id="MET4717144.1"/>
    </source>
</evidence>
<dbReference type="InterPro" id="IPR027417">
    <property type="entry name" value="P-loop_NTPase"/>
</dbReference>
<sequence>MTGTSGIELRTVVVEGSIAPQMRRADAARANECGLQILSLPQLAARLAGGFTMPATKEVLDPAVRHALDEGGFVELEPVRRLPGTARAVARALRKLWEADLDLRRRADSTRLRELMLIEERVRRLMPNAVLTTRDLRDAALQRIQYAPKLVGAVHLQGLSFVQPLWRPLIEALAMVVEIDWFAPRDAETDWFSGNVIPIAAPTRSAEPIVVSCADPRHEVVESLRWARRLITSGAAKPSEIAIASTSTAPWDDHFIALAAEAGLRVHFAHGVPALATADGQRCAALADLLMRGLSQKRVRRLVSLTRGQGLGLDRLPEGWLAALPRGAALSTVQDWQRAVADAILKDSSLDSAREVLPVLETLAGGPAASGPAAEMFLRGRSLQIWEAATRSAPPDALELSLRNIRLTSDTDAADSIVWCPARDLAAAPRAHVRLLGLTNRSWPRNTGEDPVLPGHVLPTDEFDADPVGRADRRAFNVILRAATGSAVLSRSRRSSQGSRVGRSPLLQGRPETSLSRARIPEHAFSEADRLMARPADAAGVDRIRAAESCWRNWHVEPLTPHDGQFGTDHPLVVAAIERVQSATSLRRLLQDPLGFVWRYGLGWDAPEVREQPLSISALDFGKLVHELLRRAVDTLEPDPGYAKASEGETEEALAAAVRFVRETWPLQRPVPPTMLWANTVDLAASLALVALLRKDINEAATRSWTEVPFGQPDGFVATRQLPWDPTRSVIVPNTSIKLRGTIDRLDLRRDLAAARVTDYKTGSPPKNAGRIVIGGGSELQRALYGLACRQLLEGEPQIVARLLYLGGEPLALKLHDLDGAIDLIGAFINEAITLLRQGTAVPGRLAFDRSNDLRLALPASPGYERRKRIAFGKVGAGISRFWSAS</sequence>
<keyword evidence="4" id="KW-1185">Reference proteome</keyword>
<dbReference type="EMBL" id="JBEPTQ010000002">
    <property type="protein sequence ID" value="MET4717144.1"/>
    <property type="molecule type" value="Genomic_DNA"/>
</dbReference>
<proteinExistence type="predicted"/>
<dbReference type="SUPFAM" id="SSF52540">
    <property type="entry name" value="P-loop containing nucleoside triphosphate hydrolases"/>
    <property type="match status" value="1"/>
</dbReference>
<feature type="region of interest" description="Disordered" evidence="1">
    <location>
        <begin position="490"/>
        <end position="517"/>
    </location>
</feature>
<protein>
    <recommendedName>
        <fullName evidence="2">PD-(D/E)XK endonuclease-like domain-containing protein</fullName>
    </recommendedName>
</protein>
<comment type="caution">
    <text evidence="3">The sequence shown here is derived from an EMBL/GenBank/DDBJ whole genome shotgun (WGS) entry which is preliminary data.</text>
</comment>
<accession>A0ABV2RLL5</accession>
<dbReference type="InterPro" id="IPR038726">
    <property type="entry name" value="PDDEXK_AddAB-type"/>
</dbReference>
<evidence type="ECO:0000313" key="4">
    <source>
        <dbReference type="Proteomes" id="UP001549291"/>
    </source>
</evidence>
<reference evidence="3 4" key="1">
    <citation type="submission" date="2024-06" db="EMBL/GenBank/DDBJ databases">
        <title>Genomic Encyclopedia of Type Strains, Phase V (KMG-V): Genome sequencing to study the core and pangenomes of soil and plant-associated prokaryotes.</title>
        <authorList>
            <person name="Whitman W."/>
        </authorList>
    </citation>
    <scope>NUCLEOTIDE SEQUENCE [LARGE SCALE GENOMIC DNA]</scope>
    <source>
        <strain evidence="3 4">USDA 160</strain>
    </source>
</reference>
<evidence type="ECO:0000256" key="1">
    <source>
        <dbReference type="SAM" id="MobiDB-lite"/>
    </source>
</evidence>
<dbReference type="Pfam" id="PF12705">
    <property type="entry name" value="PDDEXK_1"/>
    <property type="match status" value="1"/>
</dbReference>
<feature type="domain" description="PD-(D/E)XK endonuclease-like" evidence="2">
    <location>
        <begin position="582"/>
        <end position="807"/>
    </location>
</feature>
<evidence type="ECO:0000259" key="2">
    <source>
        <dbReference type="Pfam" id="PF12705"/>
    </source>
</evidence>
<name>A0ABV2RLL5_BRAJP</name>
<dbReference type="RefSeq" id="WP_354268591.1">
    <property type="nucleotide sequence ID" value="NZ_JBEPTQ010000002.1"/>
</dbReference>
<gene>
    <name evidence="3" type="ORF">ABIF63_001250</name>
</gene>
<dbReference type="Gene3D" id="3.90.320.10">
    <property type="match status" value="1"/>
</dbReference>